<dbReference type="EMBL" id="BGPR01274370">
    <property type="protein sequence ID" value="GBN07163.1"/>
    <property type="molecule type" value="Genomic_DNA"/>
</dbReference>
<protein>
    <submittedName>
        <fullName evidence="1">Uncharacterized protein</fullName>
    </submittedName>
</protein>
<organism evidence="1 2">
    <name type="scientific">Araneus ventricosus</name>
    <name type="common">Orbweaver spider</name>
    <name type="synonym">Epeira ventricosa</name>
    <dbReference type="NCBI Taxonomy" id="182803"/>
    <lineage>
        <taxon>Eukaryota</taxon>
        <taxon>Metazoa</taxon>
        <taxon>Ecdysozoa</taxon>
        <taxon>Arthropoda</taxon>
        <taxon>Chelicerata</taxon>
        <taxon>Arachnida</taxon>
        <taxon>Araneae</taxon>
        <taxon>Araneomorphae</taxon>
        <taxon>Entelegynae</taxon>
        <taxon>Araneoidea</taxon>
        <taxon>Araneidae</taxon>
        <taxon>Araneus</taxon>
    </lineage>
</organism>
<gene>
    <name evidence="1" type="ORF">AVEN_79574_1</name>
</gene>
<dbReference type="Proteomes" id="UP000499080">
    <property type="component" value="Unassembled WGS sequence"/>
</dbReference>
<name>A0A4Y2L037_ARAVE</name>
<dbReference type="AlphaFoldDB" id="A0A4Y2L037"/>
<accession>A0A4Y2L037</accession>
<evidence type="ECO:0000313" key="2">
    <source>
        <dbReference type="Proteomes" id="UP000499080"/>
    </source>
</evidence>
<evidence type="ECO:0000313" key="1">
    <source>
        <dbReference type="EMBL" id="GBN07163.1"/>
    </source>
</evidence>
<keyword evidence="2" id="KW-1185">Reference proteome</keyword>
<comment type="caution">
    <text evidence="1">The sequence shown here is derived from an EMBL/GenBank/DDBJ whole genome shotgun (WGS) entry which is preliminary data.</text>
</comment>
<dbReference type="OrthoDB" id="10060191at2759"/>
<reference evidence="1 2" key="1">
    <citation type="journal article" date="2019" name="Sci. Rep.">
        <title>Orb-weaving spider Araneus ventricosus genome elucidates the spidroin gene catalogue.</title>
        <authorList>
            <person name="Kono N."/>
            <person name="Nakamura H."/>
            <person name="Ohtoshi R."/>
            <person name="Moran D.A.P."/>
            <person name="Shinohara A."/>
            <person name="Yoshida Y."/>
            <person name="Fujiwara M."/>
            <person name="Mori M."/>
            <person name="Tomita M."/>
            <person name="Arakawa K."/>
        </authorList>
    </citation>
    <scope>NUCLEOTIDE SEQUENCE [LARGE SCALE GENOMIC DNA]</scope>
</reference>
<sequence length="83" mass="9578">MHGKGLPRDPLTEELMELYCVSQQEVLEESLSEEEVTAEQQSSSSIREMQKVWETVASYIEKRHPNKAVAMRATNLFYDNDKS</sequence>
<proteinExistence type="predicted"/>